<evidence type="ECO:0000256" key="4">
    <source>
        <dbReference type="ARBA" id="ARBA00022597"/>
    </source>
</evidence>
<keyword evidence="4 8" id="KW-0762">Sugar transport</keyword>
<dbReference type="InterPro" id="IPR004796">
    <property type="entry name" value="PTS_IIC_cello"/>
</dbReference>
<evidence type="ECO:0000256" key="7">
    <source>
        <dbReference type="ARBA" id="ARBA00023136"/>
    </source>
</evidence>
<dbReference type="GO" id="GO:0005886">
    <property type="term" value="C:plasma membrane"/>
    <property type="evidence" value="ECO:0007669"/>
    <property type="project" value="UniProtKB-SubCell"/>
</dbReference>
<name>A0A023DKY6_9BACL</name>
<feature type="transmembrane region" description="Helical" evidence="9">
    <location>
        <begin position="352"/>
        <end position="378"/>
    </location>
</feature>
<keyword evidence="12" id="KW-1185">Reference proteome</keyword>
<evidence type="ECO:0000256" key="3">
    <source>
        <dbReference type="ARBA" id="ARBA00022475"/>
    </source>
</evidence>
<feature type="transmembrane region" description="Helical" evidence="9">
    <location>
        <begin position="142"/>
        <end position="163"/>
    </location>
</feature>
<dbReference type="Pfam" id="PF02378">
    <property type="entry name" value="PTS_EIIC"/>
    <property type="match status" value="1"/>
</dbReference>
<dbReference type="InterPro" id="IPR004501">
    <property type="entry name" value="PTS_EIIC_3"/>
</dbReference>
<comment type="subcellular location">
    <subcellularLocation>
        <location evidence="1">Cell membrane</location>
        <topology evidence="1">Multi-pass membrane protein</topology>
    </subcellularLocation>
</comment>
<keyword evidence="7 8" id="KW-0472">Membrane</keyword>
<evidence type="ECO:0000313" key="12">
    <source>
        <dbReference type="Proteomes" id="UP000023561"/>
    </source>
</evidence>
<organism evidence="11 12">
    <name type="scientific">Parageobacillus caldoxylosilyticus NBRC 107762</name>
    <dbReference type="NCBI Taxonomy" id="1220594"/>
    <lineage>
        <taxon>Bacteria</taxon>
        <taxon>Bacillati</taxon>
        <taxon>Bacillota</taxon>
        <taxon>Bacilli</taxon>
        <taxon>Bacillales</taxon>
        <taxon>Anoxybacillaceae</taxon>
        <taxon>Saccharococcus</taxon>
    </lineage>
</organism>
<comment type="function">
    <text evidence="8">The phosphoenolpyruvate-dependent sugar phosphotransferase system (PTS), a major carbohydrate active -transport system, catalyzes the phosphorylation of incoming sugar substrates concomitant with their translocation across the cell membrane.</text>
</comment>
<dbReference type="PANTHER" id="PTHR33989:SF11">
    <property type="entry name" value="LICHENAN PERMEASE IIC COMPONENT"/>
    <property type="match status" value="1"/>
</dbReference>
<dbReference type="GO" id="GO:0009401">
    <property type="term" value="P:phosphoenolpyruvate-dependent sugar phosphotransferase system"/>
    <property type="evidence" value="ECO:0007669"/>
    <property type="project" value="InterPro"/>
</dbReference>
<gene>
    <name evidence="11" type="primary">licC</name>
    <name evidence="11" type="ORF">GCA01S_090_00080</name>
</gene>
<dbReference type="EMBL" id="BAWO01000090">
    <property type="protein sequence ID" value="GAJ41716.1"/>
    <property type="molecule type" value="Genomic_DNA"/>
</dbReference>
<feature type="domain" description="PTS EIIC type-3" evidence="10">
    <location>
        <begin position="8"/>
        <end position="423"/>
    </location>
</feature>
<protein>
    <recommendedName>
        <fullName evidence="8">Permease IIC component</fullName>
    </recommendedName>
</protein>
<dbReference type="PANTHER" id="PTHR33989">
    <property type="match status" value="1"/>
</dbReference>
<feature type="transmembrane region" description="Helical" evidence="9">
    <location>
        <begin position="296"/>
        <end position="315"/>
    </location>
</feature>
<evidence type="ECO:0000256" key="9">
    <source>
        <dbReference type="SAM" id="Phobius"/>
    </source>
</evidence>
<evidence type="ECO:0000313" key="11">
    <source>
        <dbReference type="EMBL" id="GAJ41716.1"/>
    </source>
</evidence>
<evidence type="ECO:0000256" key="5">
    <source>
        <dbReference type="ARBA" id="ARBA00022692"/>
    </source>
</evidence>
<keyword evidence="5 9" id="KW-0812">Transmembrane</keyword>
<evidence type="ECO:0000256" key="8">
    <source>
        <dbReference type="PIRNR" id="PIRNR006351"/>
    </source>
</evidence>
<feature type="transmembrane region" description="Helical" evidence="9">
    <location>
        <begin position="407"/>
        <end position="427"/>
    </location>
</feature>
<evidence type="ECO:0000256" key="1">
    <source>
        <dbReference type="ARBA" id="ARBA00004651"/>
    </source>
</evidence>
<accession>A0A023DKY6</accession>
<dbReference type="Proteomes" id="UP000023561">
    <property type="component" value="Unassembled WGS sequence"/>
</dbReference>
<evidence type="ECO:0000256" key="2">
    <source>
        <dbReference type="ARBA" id="ARBA00022448"/>
    </source>
</evidence>
<dbReference type="NCBIfam" id="TIGR00410">
    <property type="entry name" value="lacE"/>
    <property type="match status" value="1"/>
</dbReference>
<keyword evidence="3 8" id="KW-1003">Cell membrane</keyword>
<feature type="transmembrane region" description="Helical" evidence="9">
    <location>
        <begin position="73"/>
        <end position="96"/>
    </location>
</feature>
<keyword evidence="11" id="KW-0808">Transferase</keyword>
<sequence length="451" mass="48901">MNRFISVLEKNIMPVAGRIAEQRHLQAIRDGIILSMPLLIIGSLFLILGYLPIPGYNEFMANWFGDHWLEKLLYPVGATFDIMALVVSFGVAYRLAEKYKVDALSAGAISLAAFLLATPYKVPFVSDGAKEAIMVSGGIPVQWVGSKGLFVAMILAIVSTEIYRKIIQKNIVIKLPDGVPPAVSRSFVALIPGFAVLCVIWIARLILEVTPFESFHNIVTLLLNKPLSALGGSLFGAIVAVLLVQLLWSTGLHGAAIVGGVMGPIWLSLMDENRMVFQQNPHAELPNVITQQFFDLWIYIGGSGATLALAIAMLLRARSQQLKSLGRLAIAPGIFNINEPITFGMPIVMNPLLIIPFILVPIVLTIVSYVAMAAGLVAKPSGVAVPWTTPIIISGYLATGGKISGSILQIINFFIALAIYYPFFAMWDRQKAAEERGTADIPTDSNTAKQM</sequence>
<dbReference type="InterPro" id="IPR003352">
    <property type="entry name" value="PTS_EIIC"/>
</dbReference>
<feature type="transmembrane region" description="Helical" evidence="9">
    <location>
        <begin position="32"/>
        <end position="53"/>
    </location>
</feature>
<dbReference type="AlphaFoldDB" id="A0A023DKY6"/>
<dbReference type="PIRSF" id="PIRSF006351">
    <property type="entry name" value="PTS_EIIC-Cellobiose"/>
    <property type="match status" value="1"/>
</dbReference>
<evidence type="ECO:0000256" key="6">
    <source>
        <dbReference type="ARBA" id="ARBA00022989"/>
    </source>
</evidence>
<dbReference type="OrthoDB" id="1641940at2"/>
<dbReference type="NCBIfam" id="TIGR00359">
    <property type="entry name" value="cello_pts_IIC"/>
    <property type="match status" value="1"/>
</dbReference>
<keyword evidence="2 8" id="KW-0813">Transport</keyword>
<feature type="transmembrane region" description="Helical" evidence="9">
    <location>
        <begin position="251"/>
        <end position="269"/>
    </location>
</feature>
<feature type="transmembrane region" description="Helical" evidence="9">
    <location>
        <begin position="183"/>
        <end position="207"/>
    </location>
</feature>
<feature type="transmembrane region" description="Helical" evidence="9">
    <location>
        <begin position="103"/>
        <end position="122"/>
    </location>
</feature>
<reference evidence="11 12" key="1">
    <citation type="submission" date="2014-04" db="EMBL/GenBank/DDBJ databases">
        <title>Whole genome shotgun sequence of Geobacillus caldoxylosilyticus NBRC 107762.</title>
        <authorList>
            <person name="Hosoyama A."/>
            <person name="Hosoyama Y."/>
            <person name="Katano-Makiyama Y."/>
            <person name="Tsuchikane K."/>
            <person name="Ohji S."/>
            <person name="Ichikawa N."/>
            <person name="Yamazoe A."/>
            <person name="Fujita N."/>
        </authorList>
    </citation>
    <scope>NUCLEOTIDE SEQUENCE [LARGE SCALE GENOMIC DNA]</scope>
    <source>
        <strain evidence="11 12">NBRC 107762</strain>
    </source>
</reference>
<evidence type="ECO:0000259" key="10">
    <source>
        <dbReference type="PROSITE" id="PS51105"/>
    </source>
</evidence>
<dbReference type="RefSeq" id="WP_042412160.1">
    <property type="nucleotide sequence ID" value="NZ_BAWO01000090.1"/>
</dbReference>
<dbReference type="GO" id="GO:1901264">
    <property type="term" value="P:carbohydrate derivative transport"/>
    <property type="evidence" value="ECO:0007669"/>
    <property type="project" value="TreeGrafter"/>
</dbReference>
<dbReference type="PROSITE" id="PS51105">
    <property type="entry name" value="PTS_EIIC_TYPE_3"/>
    <property type="match status" value="1"/>
</dbReference>
<feature type="transmembrane region" description="Helical" evidence="9">
    <location>
        <begin position="227"/>
        <end position="244"/>
    </location>
</feature>
<keyword evidence="6 9" id="KW-1133">Transmembrane helix</keyword>
<dbReference type="InterPro" id="IPR051088">
    <property type="entry name" value="PTS_Sugar-EIIC/EIIB"/>
</dbReference>
<dbReference type="GO" id="GO:0008982">
    <property type="term" value="F:protein-N(PI)-phosphohistidine-sugar phosphotransferase activity"/>
    <property type="evidence" value="ECO:0007669"/>
    <property type="project" value="UniProtKB-UniRule"/>
</dbReference>
<comment type="caution">
    <text evidence="11">The sequence shown here is derived from an EMBL/GenBank/DDBJ whole genome shotgun (WGS) entry which is preliminary data.</text>
</comment>
<proteinExistence type="predicted"/>